<dbReference type="AlphaFoldDB" id="A0A6A5UPX1"/>
<gene>
    <name evidence="2" type="ORF">BU23DRAFT_575286</name>
</gene>
<evidence type="ECO:0000313" key="2">
    <source>
        <dbReference type="EMBL" id="KAF1964966.1"/>
    </source>
</evidence>
<evidence type="ECO:0000313" key="3">
    <source>
        <dbReference type="Proteomes" id="UP000800036"/>
    </source>
</evidence>
<proteinExistence type="predicted"/>
<dbReference type="PANTHER" id="PTHR33630">
    <property type="entry name" value="CUTINASE RV1984C-RELATED-RELATED"/>
    <property type="match status" value="1"/>
</dbReference>
<organism evidence="2 3">
    <name type="scientific">Bimuria novae-zelandiae CBS 107.79</name>
    <dbReference type="NCBI Taxonomy" id="1447943"/>
    <lineage>
        <taxon>Eukaryota</taxon>
        <taxon>Fungi</taxon>
        <taxon>Dikarya</taxon>
        <taxon>Ascomycota</taxon>
        <taxon>Pezizomycotina</taxon>
        <taxon>Dothideomycetes</taxon>
        <taxon>Pleosporomycetidae</taxon>
        <taxon>Pleosporales</taxon>
        <taxon>Massarineae</taxon>
        <taxon>Didymosphaeriaceae</taxon>
        <taxon>Bimuria</taxon>
    </lineage>
</organism>
<name>A0A6A5UPX1_9PLEO</name>
<dbReference type="PANTHER" id="PTHR33630:SF13">
    <property type="entry name" value="ACETYLXYLAN ESTERASE"/>
    <property type="match status" value="1"/>
</dbReference>
<keyword evidence="1" id="KW-1015">Disulfide bond</keyword>
<sequence length="293" mass="32234">MQCAHSHPPLRSPWAARNWNNTYQVVENDKVRAKSGHVLVREPAHHSRNAGFLPSHHPHTLTTSLAFALDRCDTTHPILPCSAIPSITAYRTPDCRPTHIFVTRSTDEVAPGRLGNITVLICSALGGAAHYGYGRAKRASAVSTGATVTQDLLGGGGGALFGLCGQENNVGLEKGEAPGGNAVVTFGTVRRSLSEPYSVGPGKDFRPEAVRTEEQKEELNQYADMLRDYYNAEDEFCAKESRPLDLEFHLKYFEELQRGVVDWVVETHANKGSVLPMLIYLYQRKIHGYPDVP</sequence>
<protein>
    <submittedName>
        <fullName evidence="2">Uncharacterized protein</fullName>
    </submittedName>
</protein>
<dbReference type="InterPro" id="IPR029058">
    <property type="entry name" value="AB_hydrolase_fold"/>
</dbReference>
<dbReference type="Proteomes" id="UP000800036">
    <property type="component" value="Unassembled WGS sequence"/>
</dbReference>
<dbReference type="Gene3D" id="3.40.50.1820">
    <property type="entry name" value="alpha/beta hydrolase"/>
    <property type="match status" value="1"/>
</dbReference>
<dbReference type="OrthoDB" id="2586582at2759"/>
<dbReference type="EMBL" id="ML976773">
    <property type="protein sequence ID" value="KAF1964966.1"/>
    <property type="molecule type" value="Genomic_DNA"/>
</dbReference>
<reference evidence="2" key="1">
    <citation type="journal article" date="2020" name="Stud. Mycol.">
        <title>101 Dothideomycetes genomes: a test case for predicting lifestyles and emergence of pathogens.</title>
        <authorList>
            <person name="Haridas S."/>
            <person name="Albert R."/>
            <person name="Binder M."/>
            <person name="Bloem J."/>
            <person name="Labutti K."/>
            <person name="Salamov A."/>
            <person name="Andreopoulos B."/>
            <person name="Baker S."/>
            <person name="Barry K."/>
            <person name="Bills G."/>
            <person name="Bluhm B."/>
            <person name="Cannon C."/>
            <person name="Castanera R."/>
            <person name="Culley D."/>
            <person name="Daum C."/>
            <person name="Ezra D."/>
            <person name="Gonzalez J."/>
            <person name="Henrissat B."/>
            <person name="Kuo A."/>
            <person name="Liang C."/>
            <person name="Lipzen A."/>
            <person name="Lutzoni F."/>
            <person name="Magnuson J."/>
            <person name="Mondo S."/>
            <person name="Nolan M."/>
            <person name="Ohm R."/>
            <person name="Pangilinan J."/>
            <person name="Park H.-J."/>
            <person name="Ramirez L."/>
            <person name="Alfaro M."/>
            <person name="Sun H."/>
            <person name="Tritt A."/>
            <person name="Yoshinaga Y."/>
            <person name="Zwiers L.-H."/>
            <person name="Turgeon B."/>
            <person name="Goodwin S."/>
            <person name="Spatafora J."/>
            <person name="Crous P."/>
            <person name="Grigoriev I."/>
        </authorList>
    </citation>
    <scope>NUCLEOTIDE SEQUENCE</scope>
    <source>
        <strain evidence="2">CBS 107.79</strain>
    </source>
</reference>
<accession>A0A6A5UPX1</accession>
<keyword evidence="3" id="KW-1185">Reference proteome</keyword>
<evidence type="ECO:0000256" key="1">
    <source>
        <dbReference type="ARBA" id="ARBA00023157"/>
    </source>
</evidence>